<comment type="caution">
    <text evidence="2">The sequence shown here is derived from an EMBL/GenBank/DDBJ whole genome shotgun (WGS) entry which is preliminary data.</text>
</comment>
<reference evidence="2 3" key="1">
    <citation type="submission" date="2024-11" db="EMBL/GenBank/DDBJ databases">
        <title>Adaptive evolution of stress response genes in parasites aligns with host niche diversity.</title>
        <authorList>
            <person name="Hahn C."/>
            <person name="Resl P."/>
        </authorList>
    </citation>
    <scope>NUCLEOTIDE SEQUENCE [LARGE SCALE GENOMIC DNA]</scope>
    <source>
        <strain evidence="2">EGGRZ-B1_66</strain>
        <tissue evidence="2">Body</tissue>
    </source>
</reference>
<feature type="non-terminal residue" evidence="2">
    <location>
        <position position="137"/>
    </location>
</feature>
<dbReference type="Proteomes" id="UP001626550">
    <property type="component" value="Unassembled WGS sequence"/>
</dbReference>
<evidence type="ECO:0000313" key="2">
    <source>
        <dbReference type="EMBL" id="KAL3306953.1"/>
    </source>
</evidence>
<dbReference type="EMBL" id="JBJKFK010008882">
    <property type="protein sequence ID" value="KAL3306953.1"/>
    <property type="molecule type" value="Genomic_DNA"/>
</dbReference>
<gene>
    <name evidence="2" type="ORF">Ciccas_014548</name>
</gene>
<evidence type="ECO:0000313" key="3">
    <source>
        <dbReference type="Proteomes" id="UP001626550"/>
    </source>
</evidence>
<proteinExistence type="predicted"/>
<name>A0ABD2PI60_9PLAT</name>
<feature type="compositionally biased region" description="Polar residues" evidence="1">
    <location>
        <begin position="50"/>
        <end position="67"/>
    </location>
</feature>
<evidence type="ECO:0000256" key="1">
    <source>
        <dbReference type="SAM" id="MobiDB-lite"/>
    </source>
</evidence>
<accession>A0ABD2PI60</accession>
<sequence>MSNSNIGGDRAAGDDSLKSTAKKNRLGLRINPNPSVIETPEVDSGAADNSDPSPSISLTNSSVQSKVGQRRAHVVPPLMGIDRTELKSSPPSSAQSSGHEQTTNGTSVTFREHSNNSIKGARNSNRFSTGPVDIICV</sequence>
<protein>
    <submittedName>
        <fullName evidence="2">Uncharacterized protein</fullName>
    </submittedName>
</protein>
<feature type="compositionally biased region" description="Polar residues" evidence="1">
    <location>
        <begin position="98"/>
        <end position="128"/>
    </location>
</feature>
<keyword evidence="3" id="KW-1185">Reference proteome</keyword>
<dbReference type="AlphaFoldDB" id="A0ABD2PI60"/>
<feature type="compositionally biased region" description="Low complexity" evidence="1">
    <location>
        <begin position="88"/>
        <end position="97"/>
    </location>
</feature>
<feature type="region of interest" description="Disordered" evidence="1">
    <location>
        <begin position="1"/>
        <end position="137"/>
    </location>
</feature>
<organism evidence="2 3">
    <name type="scientific">Cichlidogyrus casuarinus</name>
    <dbReference type="NCBI Taxonomy" id="1844966"/>
    <lineage>
        <taxon>Eukaryota</taxon>
        <taxon>Metazoa</taxon>
        <taxon>Spiralia</taxon>
        <taxon>Lophotrochozoa</taxon>
        <taxon>Platyhelminthes</taxon>
        <taxon>Monogenea</taxon>
        <taxon>Monopisthocotylea</taxon>
        <taxon>Dactylogyridea</taxon>
        <taxon>Ancyrocephalidae</taxon>
        <taxon>Cichlidogyrus</taxon>
    </lineage>
</organism>